<evidence type="ECO:0000313" key="3">
    <source>
        <dbReference type="Proteomes" id="UP000037755"/>
    </source>
</evidence>
<protein>
    <recommendedName>
        <fullName evidence="4">DUF2723 domain-containing protein</fullName>
    </recommendedName>
</protein>
<sequence length="1095" mass="126273">MITFNFKKWDTILAWAVFFIALLTYTYTADPSVSFWDCGEYISTSAKLQIGHPPGAPLFQIIGAFFAAFATSKQNIGFMVNMVSVLSSAFTIFFMFRSTTLLLRKLASKSATNLTNHNAIAILGSATVATLAYTFSDSFWFNATETEVYAAASLIISVLVWLGLRWEQEMRTARGNRWLLLIAFITGLSFGVHFMALLALPSVGFIYYFKHFKRVTVLNFIVANIVIVAIVMFIFLFLLPFTMGALAYAEIFAVNRLGLPFNTGTIGIFTTIVTSFIVTLWFTKKKGWVMLNTVLLCMMFVLIGFCSWAMVPIRSNAGTSINENRPDNAAEVLAYYNREHYGEQKLFYGPMYTKTYAGADKENPYRDEKINYERNYTKGWYDTVNTNFKNAEVNSSRSQFGFMPRMWSNVPNHIYNYMVFTQPPAYTINDKYDYHDELISRGFDPDSTDVATLNTEKTKLKAETATAVEEFNVGYHSGKYGFKEYDKFLHQYGNYLNIEPPSFGQNMSFMFEFQFGYMYWRYLMWNFSGRQNDINGHYDSMDGNWLSGINALDNPRMISQENLPPDLKDAKGRNIYYMLPFFFGIAGLIYHFYKDWKNAYVVLMLFLFTGLALKIYLNERAFEPRERDYALVGSFYAFAIWIGFGTYWLYTLVSRFIKPKASLVIVLTAALLACPVLMAKENWDDHNRHNRYSALAIARMYLDSCEPNAILFTQADNDTFPLWYLQEIEGYRTDVRIVNTLFLSADWYIDQMKTRQYNSAPLPISYGHDQYKQGSRERLFYGHNSNKRMNLEDFIAYTKRDDDTVKIELKNGHRVNTYPTVRIRFEVDKDVVIKNKVISESQYENIVQNISMTLPKSAVFKNRLIMLDIIANNNWERPICFTGGVYNKDEYAWMQDYLQLDGYVYKLVPVKTTFPESGGDIGGIDSNKMYNTVTKWYWGNSNNPDIYLDPETLRNFRVVRKNMARLANKLLDEGKKQKAEKIIDLAVTELTFPNYGAYHLMNPFAEGYYRVGATKKAQQLAEKTAQKYSEALAYYVSLPVHERNEISSRVIQDLQSFKALLAILKEHDKALHAGLAKNFNTFNAQLPSFGIENEL</sequence>
<feature type="transmembrane region" description="Helical" evidence="1">
    <location>
        <begin position="178"/>
        <end position="209"/>
    </location>
</feature>
<name>A0A0M8MJS9_9FLAO</name>
<dbReference type="PANTHER" id="PTHR16214:SF3">
    <property type="entry name" value="TRANSMEMBRANE PROTEIN 260"/>
    <property type="match status" value="1"/>
</dbReference>
<keyword evidence="1" id="KW-1133">Transmembrane helix</keyword>
<comment type="caution">
    <text evidence="2">The sequence shown here is derived from an EMBL/GenBank/DDBJ whole genome shotgun (WGS) entry which is preliminary data.</text>
</comment>
<gene>
    <name evidence="2" type="ORF">AM493_17580</name>
</gene>
<dbReference type="PATRIC" id="fig|1202724.3.peg.3655"/>
<feature type="transmembrane region" description="Helical" evidence="1">
    <location>
        <begin position="148"/>
        <end position="166"/>
    </location>
</feature>
<feature type="transmembrane region" description="Helical" evidence="1">
    <location>
        <begin position="117"/>
        <end position="136"/>
    </location>
</feature>
<reference evidence="2 3" key="1">
    <citation type="submission" date="2015-08" db="EMBL/GenBank/DDBJ databases">
        <title>Whole genome sequence of Flavobacterium akiainvivens IK-1T, from decaying Wikstroemia oahuensis, an endemic Hawaiian shrub.</title>
        <authorList>
            <person name="Wan X."/>
            <person name="Hou S."/>
            <person name="Saito J."/>
            <person name="Donachie S."/>
        </authorList>
    </citation>
    <scope>NUCLEOTIDE SEQUENCE [LARGE SCALE GENOMIC DNA]</scope>
    <source>
        <strain evidence="2 3">IK-1</strain>
    </source>
</reference>
<organism evidence="2 3">
    <name type="scientific">Flavobacterium akiainvivens</name>
    <dbReference type="NCBI Taxonomy" id="1202724"/>
    <lineage>
        <taxon>Bacteria</taxon>
        <taxon>Pseudomonadati</taxon>
        <taxon>Bacteroidota</taxon>
        <taxon>Flavobacteriia</taxon>
        <taxon>Flavobacteriales</taxon>
        <taxon>Flavobacteriaceae</taxon>
        <taxon>Flavobacterium</taxon>
    </lineage>
</organism>
<feature type="transmembrane region" description="Helical" evidence="1">
    <location>
        <begin position="221"/>
        <end position="249"/>
    </location>
</feature>
<feature type="transmembrane region" description="Helical" evidence="1">
    <location>
        <begin position="288"/>
        <end position="311"/>
    </location>
</feature>
<keyword evidence="1" id="KW-0812">Transmembrane</keyword>
<evidence type="ECO:0000256" key="1">
    <source>
        <dbReference type="SAM" id="Phobius"/>
    </source>
</evidence>
<dbReference type="Pfam" id="PF11028">
    <property type="entry name" value="TMEM260-like"/>
    <property type="match status" value="1"/>
</dbReference>
<feature type="transmembrane region" description="Helical" evidence="1">
    <location>
        <begin position="599"/>
        <end position="617"/>
    </location>
</feature>
<dbReference type="EMBL" id="LIYD01000005">
    <property type="protein sequence ID" value="KOS07651.1"/>
    <property type="molecule type" value="Genomic_DNA"/>
</dbReference>
<dbReference type="STRING" id="1202724.AM493_17580"/>
<keyword evidence="1" id="KW-0472">Membrane</keyword>
<accession>A0A0M8MJS9</accession>
<keyword evidence="3" id="KW-1185">Reference proteome</keyword>
<dbReference type="AlphaFoldDB" id="A0A0M8MJS9"/>
<dbReference type="Proteomes" id="UP000037755">
    <property type="component" value="Unassembled WGS sequence"/>
</dbReference>
<dbReference type="InterPro" id="IPR021280">
    <property type="entry name" value="TMEM260-like"/>
</dbReference>
<evidence type="ECO:0008006" key="4">
    <source>
        <dbReference type="Google" id="ProtNLM"/>
    </source>
</evidence>
<proteinExistence type="predicted"/>
<dbReference type="InterPro" id="IPR052724">
    <property type="entry name" value="GT117_domain-containing"/>
</dbReference>
<evidence type="ECO:0000313" key="2">
    <source>
        <dbReference type="EMBL" id="KOS07651.1"/>
    </source>
</evidence>
<feature type="transmembrane region" description="Helical" evidence="1">
    <location>
        <begin position="76"/>
        <end position="96"/>
    </location>
</feature>
<feature type="transmembrane region" description="Helical" evidence="1">
    <location>
        <begin position="629"/>
        <end position="649"/>
    </location>
</feature>
<feature type="transmembrane region" description="Helical" evidence="1">
    <location>
        <begin position="261"/>
        <end position="282"/>
    </location>
</feature>
<dbReference type="PANTHER" id="PTHR16214">
    <property type="entry name" value="TRANSMEMBRANE PROTEIN 260"/>
    <property type="match status" value="1"/>
</dbReference>
<dbReference type="RefSeq" id="WP_054409365.1">
    <property type="nucleotide sequence ID" value="NZ_FOYA01000002.1"/>
</dbReference>
<feature type="transmembrane region" description="Helical" evidence="1">
    <location>
        <begin position="575"/>
        <end position="593"/>
    </location>
</feature>